<feature type="transmembrane region" description="Helical" evidence="1">
    <location>
        <begin position="38"/>
        <end position="65"/>
    </location>
</feature>
<evidence type="ECO:0000256" key="1">
    <source>
        <dbReference type="SAM" id="Phobius"/>
    </source>
</evidence>
<sequence>MSYEKFYAEITLVILLLVLLNGNLTLLQNLSSDIYGKIVLIIAICFLAVRYGTTCALLGAFIYLLSNNTYKEGMNPNNSDDDTKPKACSKDRDCGACQYKCNDGTCQANKIEGSAYVKEPFIGSYSTGYDRETLENNINKNPELKKLSASCP</sequence>
<keyword evidence="1" id="KW-1133">Transmembrane helix</keyword>
<organism evidence="2">
    <name type="scientific">viral metagenome</name>
    <dbReference type="NCBI Taxonomy" id="1070528"/>
    <lineage>
        <taxon>unclassified sequences</taxon>
        <taxon>metagenomes</taxon>
        <taxon>organismal metagenomes</taxon>
    </lineage>
</organism>
<dbReference type="AlphaFoldDB" id="A0A6C0C1H8"/>
<keyword evidence="1" id="KW-0812">Transmembrane</keyword>
<dbReference type="EMBL" id="MN739295">
    <property type="protein sequence ID" value="QHS97413.1"/>
    <property type="molecule type" value="Genomic_DNA"/>
</dbReference>
<protein>
    <submittedName>
        <fullName evidence="2">Uncharacterized protein</fullName>
    </submittedName>
</protein>
<feature type="transmembrane region" description="Helical" evidence="1">
    <location>
        <begin position="6"/>
        <end position="26"/>
    </location>
</feature>
<proteinExistence type="predicted"/>
<evidence type="ECO:0000313" key="2">
    <source>
        <dbReference type="EMBL" id="QHS97413.1"/>
    </source>
</evidence>
<name>A0A6C0C1H8_9ZZZZ</name>
<accession>A0A6C0C1H8</accession>
<reference evidence="2" key="1">
    <citation type="journal article" date="2020" name="Nature">
        <title>Giant virus diversity and host interactions through global metagenomics.</title>
        <authorList>
            <person name="Schulz F."/>
            <person name="Roux S."/>
            <person name="Paez-Espino D."/>
            <person name="Jungbluth S."/>
            <person name="Walsh D.A."/>
            <person name="Denef V.J."/>
            <person name="McMahon K.D."/>
            <person name="Konstantinidis K.T."/>
            <person name="Eloe-Fadrosh E.A."/>
            <person name="Kyrpides N.C."/>
            <person name="Woyke T."/>
        </authorList>
    </citation>
    <scope>NUCLEOTIDE SEQUENCE</scope>
    <source>
        <strain evidence="2">GVMAG-M-3300020169-51</strain>
    </source>
</reference>
<keyword evidence="1" id="KW-0472">Membrane</keyword>